<dbReference type="PROSITE" id="PS51675">
    <property type="entry name" value="SAM_MT_TRM10"/>
    <property type="match status" value="1"/>
</dbReference>
<evidence type="ECO:0000313" key="8">
    <source>
        <dbReference type="Proteomes" id="UP000694844"/>
    </source>
</evidence>
<dbReference type="GeneID" id="111119708"/>
<organism evidence="8 9">
    <name type="scientific">Crassostrea virginica</name>
    <name type="common">Eastern oyster</name>
    <dbReference type="NCBI Taxonomy" id="6565"/>
    <lineage>
        <taxon>Eukaryota</taxon>
        <taxon>Metazoa</taxon>
        <taxon>Spiralia</taxon>
        <taxon>Lophotrochozoa</taxon>
        <taxon>Mollusca</taxon>
        <taxon>Bivalvia</taxon>
        <taxon>Autobranchia</taxon>
        <taxon>Pteriomorphia</taxon>
        <taxon>Ostreida</taxon>
        <taxon>Ostreoidea</taxon>
        <taxon>Ostreidae</taxon>
        <taxon>Crassostrea</taxon>
    </lineage>
</organism>
<dbReference type="InterPro" id="IPR028564">
    <property type="entry name" value="MT_TRM10-typ"/>
</dbReference>
<dbReference type="PANTHER" id="PTHR13563:SF13">
    <property type="entry name" value="TRNA METHYLTRANSFERASE 10 HOMOLOG A"/>
    <property type="match status" value="1"/>
</dbReference>
<evidence type="ECO:0000256" key="2">
    <source>
        <dbReference type="ARBA" id="ARBA00022603"/>
    </source>
</evidence>
<feature type="region of interest" description="Disordered" evidence="6">
    <location>
        <begin position="334"/>
        <end position="396"/>
    </location>
</feature>
<dbReference type="Proteomes" id="UP000694844">
    <property type="component" value="Chromosome 2"/>
</dbReference>
<dbReference type="InterPro" id="IPR038459">
    <property type="entry name" value="MT_TRM10-typ_sf"/>
</dbReference>
<dbReference type="RefSeq" id="XP_022315845.1">
    <property type="nucleotide sequence ID" value="XM_022460137.1"/>
</dbReference>
<dbReference type="AlphaFoldDB" id="A0A8B8CJC1"/>
<dbReference type="GO" id="GO:0002939">
    <property type="term" value="P:tRNA N1-guanine methylation"/>
    <property type="evidence" value="ECO:0007669"/>
    <property type="project" value="TreeGrafter"/>
</dbReference>
<keyword evidence="8" id="KW-1185">Reference proteome</keyword>
<dbReference type="EC" id="2.1.1.221" evidence="1"/>
<dbReference type="Gene3D" id="3.40.1280.30">
    <property type="match status" value="1"/>
</dbReference>
<evidence type="ECO:0000259" key="7">
    <source>
        <dbReference type="PROSITE" id="PS51675"/>
    </source>
</evidence>
<evidence type="ECO:0000256" key="3">
    <source>
        <dbReference type="ARBA" id="ARBA00022679"/>
    </source>
</evidence>
<keyword evidence="3" id="KW-0808">Transferase</keyword>
<evidence type="ECO:0000256" key="5">
    <source>
        <dbReference type="ARBA" id="ARBA00048434"/>
    </source>
</evidence>
<dbReference type="OrthoDB" id="278300at2759"/>
<feature type="region of interest" description="Disordered" evidence="6">
    <location>
        <begin position="49"/>
        <end position="80"/>
    </location>
</feature>
<dbReference type="PANTHER" id="PTHR13563">
    <property type="entry name" value="TRNA (GUANINE-9-) METHYLTRANSFERASE"/>
    <property type="match status" value="1"/>
</dbReference>
<comment type="catalytic activity">
    <reaction evidence="5">
        <text>guanosine(9) in tRNA + S-adenosyl-L-methionine = N(1)-methylguanosine(9) in tRNA + S-adenosyl-L-homocysteine + H(+)</text>
        <dbReference type="Rhea" id="RHEA:43156"/>
        <dbReference type="Rhea" id="RHEA-COMP:10367"/>
        <dbReference type="Rhea" id="RHEA-COMP:10368"/>
        <dbReference type="ChEBI" id="CHEBI:15378"/>
        <dbReference type="ChEBI" id="CHEBI:57856"/>
        <dbReference type="ChEBI" id="CHEBI:59789"/>
        <dbReference type="ChEBI" id="CHEBI:73542"/>
        <dbReference type="ChEBI" id="CHEBI:74269"/>
        <dbReference type="EC" id="2.1.1.221"/>
    </reaction>
</comment>
<evidence type="ECO:0000256" key="6">
    <source>
        <dbReference type="SAM" id="MobiDB-lite"/>
    </source>
</evidence>
<evidence type="ECO:0000256" key="1">
    <source>
        <dbReference type="ARBA" id="ARBA00012797"/>
    </source>
</evidence>
<protein>
    <recommendedName>
        <fullName evidence="1">tRNA (guanine(9)-N(1))-methyltransferase</fullName>
        <ecNumber evidence="1">2.1.1.221</ecNumber>
    </recommendedName>
</protein>
<feature type="compositionally biased region" description="Low complexity" evidence="6">
    <location>
        <begin position="344"/>
        <end position="359"/>
    </location>
</feature>
<dbReference type="InterPro" id="IPR007356">
    <property type="entry name" value="tRNA_m1G_MeTrfase_euk"/>
</dbReference>
<accession>A0A8B8CJC1</accession>
<reference evidence="9" key="1">
    <citation type="submission" date="2025-08" db="UniProtKB">
        <authorList>
            <consortium name="RefSeq"/>
        </authorList>
    </citation>
    <scope>IDENTIFICATION</scope>
    <source>
        <tissue evidence="9">Whole sample</tissue>
    </source>
</reference>
<dbReference type="GO" id="GO:0000049">
    <property type="term" value="F:tRNA binding"/>
    <property type="evidence" value="ECO:0007669"/>
    <property type="project" value="TreeGrafter"/>
</dbReference>
<feature type="compositionally biased region" description="Polar residues" evidence="6">
    <location>
        <begin position="372"/>
        <end position="390"/>
    </location>
</feature>
<evidence type="ECO:0000313" key="9">
    <source>
        <dbReference type="RefSeq" id="XP_022315845.1"/>
    </source>
</evidence>
<name>A0A8B8CJC1_CRAVI</name>
<gene>
    <name evidence="9" type="primary">LOC111119708</name>
</gene>
<dbReference type="KEGG" id="cvn:111119708"/>
<dbReference type="GO" id="GO:0005654">
    <property type="term" value="C:nucleoplasm"/>
    <property type="evidence" value="ECO:0007669"/>
    <property type="project" value="TreeGrafter"/>
</dbReference>
<keyword evidence="4" id="KW-0949">S-adenosyl-L-methionine</keyword>
<dbReference type="GO" id="GO:0052905">
    <property type="term" value="F:tRNA (guanosine(9)-N1)-methyltransferase activity"/>
    <property type="evidence" value="ECO:0007669"/>
    <property type="project" value="UniProtKB-EC"/>
</dbReference>
<evidence type="ECO:0000256" key="4">
    <source>
        <dbReference type="ARBA" id="ARBA00022691"/>
    </source>
</evidence>
<proteinExistence type="predicted"/>
<keyword evidence="2" id="KW-0489">Methyltransferase</keyword>
<sequence length="396" mass="44574">MLEMIGPTSQLKIRKGQKKMKFTTDTKAKPCLCSRRFFTLKSRTSAGMESVCDNTESPKEETEETPLSATMSKKQLRRQQRQEKWLSIKAEVRAKEKQRKKQKRREALERGDIMAPTRKKLRSNTMAKSSCQTSVVIDCSLDSYMGEKDIMKLVKQIQFCYSSNRRSQNPMQFFVTGVHGHTESRLKSIGDYQNWDVNFTSKDYCELFEKKDIVYLSSESDNVLQELDPEKAYIIGGLVDHNHHKGLCHSLAVEKGVGHAQLPISEYLDMKTRKVLTINHVFDILLKYTETKDWLQSFCAVLPQRKGAQARPGSKASSQADTQTDTLTDTRAETQTADGCVGQNSDSGTDCSTSSTGNSAQNDEGENHENSSEQSTNVSARDQTNSISSKSDVEKS</sequence>
<dbReference type="CDD" id="cd18101">
    <property type="entry name" value="Trm10euk_A"/>
    <property type="match status" value="1"/>
</dbReference>
<feature type="domain" description="SAM-dependent MTase TRM10-type" evidence="7">
    <location>
        <begin position="117"/>
        <end position="309"/>
    </location>
</feature>
<dbReference type="FunFam" id="3.40.1280.30:FF:000001">
    <property type="entry name" value="tRNA methyltransferase 10 homolog A"/>
    <property type="match status" value="1"/>
</dbReference>